<name>A0A3S3ZJP9_9NOCA</name>
<evidence type="ECO:0000313" key="1">
    <source>
        <dbReference type="EMBL" id="RVW02280.1"/>
    </source>
</evidence>
<dbReference type="RefSeq" id="WP_127947408.1">
    <property type="nucleotide sequence ID" value="NZ_RKLN01000004.1"/>
</dbReference>
<keyword evidence="2" id="KW-1185">Reference proteome</keyword>
<proteinExistence type="predicted"/>
<comment type="caution">
    <text evidence="1">The sequence shown here is derived from an EMBL/GenBank/DDBJ whole genome shotgun (WGS) entry which is preliminary data.</text>
</comment>
<dbReference type="EMBL" id="RKLN01000004">
    <property type="protein sequence ID" value="RVW02280.1"/>
    <property type="molecule type" value="Genomic_DNA"/>
</dbReference>
<gene>
    <name evidence="1" type="ORF">EF834_11705</name>
</gene>
<protein>
    <submittedName>
        <fullName evidence="1">Uncharacterized protein</fullName>
    </submittedName>
</protein>
<organism evidence="1 2">
    <name type="scientific">Rhodococcus spongiicola</name>
    <dbReference type="NCBI Taxonomy" id="2487352"/>
    <lineage>
        <taxon>Bacteria</taxon>
        <taxon>Bacillati</taxon>
        <taxon>Actinomycetota</taxon>
        <taxon>Actinomycetes</taxon>
        <taxon>Mycobacteriales</taxon>
        <taxon>Nocardiaceae</taxon>
        <taxon>Rhodococcus</taxon>
    </lineage>
</organism>
<dbReference type="OrthoDB" id="4469572at2"/>
<reference evidence="1 2" key="1">
    <citation type="submission" date="2018-11" db="EMBL/GenBank/DDBJ databases">
        <title>Rhodococcus spongicola sp. nov. and Rhodococcus xishaensis sp. nov. from marine sponges.</title>
        <authorList>
            <person name="Li L."/>
            <person name="Lin H.W."/>
        </authorList>
    </citation>
    <scope>NUCLEOTIDE SEQUENCE [LARGE SCALE GENOMIC DNA]</scope>
    <source>
        <strain evidence="1 2">LHW50502</strain>
    </source>
</reference>
<dbReference type="Proteomes" id="UP000284333">
    <property type="component" value="Unassembled WGS sequence"/>
</dbReference>
<evidence type="ECO:0000313" key="2">
    <source>
        <dbReference type="Proteomes" id="UP000284333"/>
    </source>
</evidence>
<dbReference type="AlphaFoldDB" id="A0A3S3ZJP9"/>
<accession>A0A3S3ZJP9</accession>
<sequence>MRDIPRAASEASFERLRLDPDFDAAVESAADYLGAAFSDPAWSEKKEWTLSCLPGTNKTSEIERLFTLNVGPMQVLYMWRYTENAESDTWLSLYVSASALERRSGNSLEELSERYSSLAFEKSSLPSADDDGAVIHCLLDDESLDQLDELPLQESIRPFVERLVSKGKSRYPQHHNRWFAQHVLDMMKEAA</sequence>